<dbReference type="InterPro" id="IPR000675">
    <property type="entry name" value="Cutinase/axe"/>
</dbReference>
<evidence type="ECO:0000256" key="8">
    <source>
        <dbReference type="PIRSR" id="PIRSR611150-1"/>
    </source>
</evidence>
<dbReference type="PRINTS" id="PR00129">
    <property type="entry name" value="CUTINASE"/>
</dbReference>
<feature type="signal peptide" evidence="10">
    <location>
        <begin position="1"/>
        <end position="17"/>
    </location>
</feature>
<dbReference type="EC" id="3.1.1.74" evidence="2"/>
<evidence type="ECO:0000256" key="4">
    <source>
        <dbReference type="ARBA" id="ARBA00022729"/>
    </source>
</evidence>
<evidence type="ECO:0000256" key="5">
    <source>
        <dbReference type="ARBA" id="ARBA00022801"/>
    </source>
</evidence>
<comment type="caution">
    <text evidence="11">The sequence shown here is derived from an EMBL/GenBank/DDBJ whole genome shotgun (WGS) entry which is preliminary data.</text>
</comment>
<dbReference type="Pfam" id="PF01083">
    <property type="entry name" value="Cutinase"/>
    <property type="match status" value="1"/>
</dbReference>
<dbReference type="SUPFAM" id="SSF53474">
    <property type="entry name" value="alpha/beta-Hydrolases"/>
    <property type="match status" value="1"/>
</dbReference>
<evidence type="ECO:0000256" key="3">
    <source>
        <dbReference type="ARBA" id="ARBA00022487"/>
    </source>
</evidence>
<dbReference type="GO" id="GO:0016052">
    <property type="term" value="P:carbohydrate catabolic process"/>
    <property type="evidence" value="ECO:0007669"/>
    <property type="project" value="TreeGrafter"/>
</dbReference>
<sequence length="257" mass="26452">MKLNYLLTILTASLVAAVPIPSVSTTDNEKRNAPLNVLLSQILSHLPITSGAIGAMDKVLIDFNNLISALTGVSSTYNELGGACKDYTVIFARGTDDNGNTGVYTGPPFFMALKNAVGSSKVTLQGVNNYAATIANYLAGGDPVGSASMASQIQDAHAACPNTHLVASGFSQGGQVVHNALALLPAATAQWISSVVIFGDPYDGQAIPNVDSSKIDTICHKGDDICQNGDIILPVHLTYSGDATSAAAFVVAAAKKA</sequence>
<dbReference type="VEuPathDB" id="FungiDB:MFRU_039g00070"/>
<dbReference type="SMART" id="SM01110">
    <property type="entry name" value="Cutinase"/>
    <property type="match status" value="1"/>
</dbReference>
<feature type="active site" description="Proton donor/acceptor" evidence="8">
    <location>
        <position position="236"/>
    </location>
</feature>
<dbReference type="Proteomes" id="UP000322873">
    <property type="component" value="Unassembled WGS sequence"/>
</dbReference>
<dbReference type="PANTHER" id="PTHR48250">
    <property type="entry name" value="CUTINASE 2-RELATED"/>
    <property type="match status" value="1"/>
</dbReference>
<dbReference type="GO" id="GO:0050525">
    <property type="term" value="F:cutinase activity"/>
    <property type="evidence" value="ECO:0007669"/>
    <property type="project" value="UniProtKB-EC"/>
</dbReference>
<dbReference type="OrthoDB" id="3225429at2759"/>
<feature type="active site" description="Nucleophile" evidence="8">
    <location>
        <position position="171"/>
    </location>
</feature>
<evidence type="ECO:0000256" key="2">
    <source>
        <dbReference type="ARBA" id="ARBA00013095"/>
    </source>
</evidence>
<evidence type="ECO:0000256" key="10">
    <source>
        <dbReference type="SAM" id="SignalP"/>
    </source>
</evidence>
<evidence type="ECO:0000313" key="11">
    <source>
        <dbReference type="EMBL" id="KAA8566061.1"/>
    </source>
</evidence>
<comment type="catalytic activity">
    <reaction evidence="7">
        <text>cutin + H2O = cutin monomers.</text>
        <dbReference type="EC" id="3.1.1.74"/>
    </reaction>
</comment>
<dbReference type="GO" id="GO:0005576">
    <property type="term" value="C:extracellular region"/>
    <property type="evidence" value="ECO:0007669"/>
    <property type="project" value="InterPro"/>
</dbReference>
<proteinExistence type="inferred from homology"/>
<evidence type="ECO:0000313" key="12">
    <source>
        <dbReference type="Proteomes" id="UP000322873"/>
    </source>
</evidence>
<dbReference type="InterPro" id="IPR011150">
    <property type="entry name" value="Cutinase_monf"/>
</dbReference>
<dbReference type="PANTHER" id="PTHR48250:SF1">
    <property type="entry name" value="CUTINASE"/>
    <property type="match status" value="1"/>
</dbReference>
<keyword evidence="4 10" id="KW-0732">Signal</keyword>
<comment type="similarity">
    <text evidence="1">Belongs to the cutinase family.</text>
</comment>
<evidence type="ECO:0000256" key="7">
    <source>
        <dbReference type="ARBA" id="ARBA00034045"/>
    </source>
</evidence>
<keyword evidence="6 9" id="KW-1015">Disulfide bond</keyword>
<evidence type="ECO:0000256" key="9">
    <source>
        <dbReference type="PIRSR" id="PIRSR611150-2"/>
    </source>
</evidence>
<feature type="chain" id="PRO_5024328940" description="cutinase" evidence="10">
    <location>
        <begin position="18"/>
        <end position="257"/>
    </location>
</feature>
<reference evidence="11 12" key="1">
    <citation type="submission" date="2019-06" db="EMBL/GenBank/DDBJ databases">
        <title>Genome Sequence of the Brown Rot Fungal Pathogen Monilinia fructicola.</title>
        <authorList>
            <person name="De Miccolis Angelini R.M."/>
            <person name="Landi L."/>
            <person name="Abate D."/>
            <person name="Pollastro S."/>
            <person name="Romanazzi G."/>
            <person name="Faretra F."/>
        </authorList>
    </citation>
    <scope>NUCLEOTIDE SEQUENCE [LARGE SCALE GENOMIC DNA]</scope>
    <source>
        <strain evidence="11 12">Mfrc123</strain>
    </source>
</reference>
<dbReference type="EMBL" id="VICG01000012">
    <property type="protein sequence ID" value="KAA8566061.1"/>
    <property type="molecule type" value="Genomic_DNA"/>
</dbReference>
<protein>
    <recommendedName>
        <fullName evidence="2">cutinase</fullName>
        <ecNumber evidence="2">3.1.1.74</ecNumber>
    </recommendedName>
</protein>
<name>A0A5M9J9Y2_MONFR</name>
<gene>
    <name evidence="11" type="ORF">EYC84_008665</name>
</gene>
<dbReference type="AlphaFoldDB" id="A0A5M9J9Y2"/>
<keyword evidence="12" id="KW-1185">Reference proteome</keyword>
<evidence type="ECO:0000256" key="6">
    <source>
        <dbReference type="ARBA" id="ARBA00023157"/>
    </source>
</evidence>
<organism evidence="11 12">
    <name type="scientific">Monilinia fructicola</name>
    <name type="common">Brown rot fungus</name>
    <name type="synonym">Ciboria fructicola</name>
    <dbReference type="NCBI Taxonomy" id="38448"/>
    <lineage>
        <taxon>Eukaryota</taxon>
        <taxon>Fungi</taxon>
        <taxon>Dikarya</taxon>
        <taxon>Ascomycota</taxon>
        <taxon>Pezizomycotina</taxon>
        <taxon>Leotiomycetes</taxon>
        <taxon>Helotiales</taxon>
        <taxon>Sclerotiniaceae</taxon>
        <taxon>Monilinia</taxon>
    </lineage>
</organism>
<feature type="disulfide bond" evidence="9">
    <location>
        <begin position="219"/>
        <end position="226"/>
    </location>
</feature>
<feature type="active site" evidence="8">
    <location>
        <position position="223"/>
    </location>
</feature>
<feature type="disulfide bond" evidence="9">
    <location>
        <begin position="84"/>
        <end position="160"/>
    </location>
</feature>
<accession>A0A5M9J9Y2</accession>
<dbReference type="Gene3D" id="3.40.50.1820">
    <property type="entry name" value="alpha/beta hydrolase"/>
    <property type="match status" value="1"/>
</dbReference>
<keyword evidence="3" id="KW-0719">Serine esterase</keyword>
<evidence type="ECO:0000256" key="1">
    <source>
        <dbReference type="ARBA" id="ARBA00007534"/>
    </source>
</evidence>
<keyword evidence="5" id="KW-0378">Hydrolase</keyword>
<dbReference type="InterPro" id="IPR029058">
    <property type="entry name" value="AB_hydrolase_fold"/>
</dbReference>
<dbReference type="FunFam" id="3.40.50.1820:FF:000244">
    <property type="entry name" value="Cutinase"/>
    <property type="match status" value="1"/>
</dbReference>